<dbReference type="Proteomes" id="UP000827092">
    <property type="component" value="Unassembled WGS sequence"/>
</dbReference>
<protein>
    <submittedName>
        <fullName evidence="2">Uncharacterized protein</fullName>
    </submittedName>
</protein>
<feature type="region of interest" description="Disordered" evidence="1">
    <location>
        <begin position="1"/>
        <end position="30"/>
    </location>
</feature>
<reference evidence="2 3" key="1">
    <citation type="journal article" date="2022" name="Nat. Ecol. Evol.">
        <title>A masculinizing supergene underlies an exaggerated male reproductive morph in a spider.</title>
        <authorList>
            <person name="Hendrickx F."/>
            <person name="De Corte Z."/>
            <person name="Sonet G."/>
            <person name="Van Belleghem S.M."/>
            <person name="Kostlbacher S."/>
            <person name="Vangestel C."/>
        </authorList>
    </citation>
    <scope>NUCLEOTIDE SEQUENCE [LARGE SCALE GENOMIC DNA]</scope>
    <source>
        <strain evidence="2">W744_W776</strain>
    </source>
</reference>
<organism evidence="2 3">
    <name type="scientific">Oedothorax gibbosus</name>
    <dbReference type="NCBI Taxonomy" id="931172"/>
    <lineage>
        <taxon>Eukaryota</taxon>
        <taxon>Metazoa</taxon>
        <taxon>Ecdysozoa</taxon>
        <taxon>Arthropoda</taxon>
        <taxon>Chelicerata</taxon>
        <taxon>Arachnida</taxon>
        <taxon>Araneae</taxon>
        <taxon>Araneomorphae</taxon>
        <taxon>Entelegynae</taxon>
        <taxon>Araneoidea</taxon>
        <taxon>Linyphiidae</taxon>
        <taxon>Erigoninae</taxon>
        <taxon>Oedothorax</taxon>
    </lineage>
</organism>
<dbReference type="AlphaFoldDB" id="A0AAV6VMF5"/>
<sequence>MALLAGAKRIKPPVVGTNRRSKAARESLQKDEKNSWRQKIFLSGMVSHSLGIVLVVVLQKENGRTIRVFDDRMEVLLSLLSSFENKMSDHCGNGVVR</sequence>
<evidence type="ECO:0000313" key="2">
    <source>
        <dbReference type="EMBL" id="KAG8196736.1"/>
    </source>
</evidence>
<comment type="caution">
    <text evidence="2">The sequence shown here is derived from an EMBL/GenBank/DDBJ whole genome shotgun (WGS) entry which is preliminary data.</text>
</comment>
<keyword evidence="3" id="KW-1185">Reference proteome</keyword>
<accession>A0AAV6VMF5</accession>
<gene>
    <name evidence="2" type="ORF">JTE90_014472</name>
</gene>
<name>A0AAV6VMF5_9ARAC</name>
<proteinExistence type="predicted"/>
<evidence type="ECO:0000256" key="1">
    <source>
        <dbReference type="SAM" id="MobiDB-lite"/>
    </source>
</evidence>
<dbReference type="EMBL" id="JAFNEN010000064">
    <property type="protein sequence ID" value="KAG8196736.1"/>
    <property type="molecule type" value="Genomic_DNA"/>
</dbReference>
<evidence type="ECO:0000313" key="3">
    <source>
        <dbReference type="Proteomes" id="UP000827092"/>
    </source>
</evidence>